<reference evidence="2 3" key="1">
    <citation type="submission" date="2017-03" db="EMBL/GenBank/DDBJ databases">
        <title>Genome Survey of Euroglyphus maynei.</title>
        <authorList>
            <person name="Arlian L.G."/>
            <person name="Morgan M.S."/>
            <person name="Rider S.D."/>
        </authorList>
    </citation>
    <scope>NUCLEOTIDE SEQUENCE [LARGE SCALE GENOMIC DNA]</scope>
    <source>
        <strain evidence="2">Arlian Lab</strain>
        <tissue evidence="2">Whole body</tissue>
    </source>
</reference>
<evidence type="ECO:0000313" key="3">
    <source>
        <dbReference type="Proteomes" id="UP000194236"/>
    </source>
</evidence>
<dbReference type="Proteomes" id="UP000194236">
    <property type="component" value="Unassembled WGS sequence"/>
</dbReference>
<proteinExistence type="predicted"/>
<accession>A0A1Y3ARK7</accession>
<sequence>MKQEPDVGNFHNKQQQPNVDNDENNIGENDTISKTNERNTMENNEPQEQQDEKVITNQKKKELKKPMLV</sequence>
<dbReference type="EMBL" id="MUJZ01062649">
    <property type="protein sequence ID" value="OTF71081.1"/>
    <property type="molecule type" value="Genomic_DNA"/>
</dbReference>
<gene>
    <name evidence="2" type="ORF">BLA29_014984</name>
</gene>
<evidence type="ECO:0000313" key="2">
    <source>
        <dbReference type="EMBL" id="OTF71081.1"/>
    </source>
</evidence>
<feature type="non-terminal residue" evidence="2">
    <location>
        <position position="69"/>
    </location>
</feature>
<comment type="caution">
    <text evidence="2">The sequence shown here is derived from an EMBL/GenBank/DDBJ whole genome shotgun (WGS) entry which is preliminary data.</text>
</comment>
<dbReference type="AlphaFoldDB" id="A0A1Y3ARK7"/>
<keyword evidence="3" id="KW-1185">Reference proteome</keyword>
<organism evidence="2 3">
    <name type="scientific">Euroglyphus maynei</name>
    <name type="common">Mayne's house dust mite</name>
    <dbReference type="NCBI Taxonomy" id="6958"/>
    <lineage>
        <taxon>Eukaryota</taxon>
        <taxon>Metazoa</taxon>
        <taxon>Ecdysozoa</taxon>
        <taxon>Arthropoda</taxon>
        <taxon>Chelicerata</taxon>
        <taxon>Arachnida</taxon>
        <taxon>Acari</taxon>
        <taxon>Acariformes</taxon>
        <taxon>Sarcoptiformes</taxon>
        <taxon>Astigmata</taxon>
        <taxon>Psoroptidia</taxon>
        <taxon>Analgoidea</taxon>
        <taxon>Pyroglyphidae</taxon>
        <taxon>Pyroglyphinae</taxon>
        <taxon>Euroglyphus</taxon>
    </lineage>
</organism>
<feature type="region of interest" description="Disordered" evidence="1">
    <location>
        <begin position="1"/>
        <end position="69"/>
    </location>
</feature>
<name>A0A1Y3ARK7_EURMA</name>
<evidence type="ECO:0000256" key="1">
    <source>
        <dbReference type="SAM" id="MobiDB-lite"/>
    </source>
</evidence>
<protein>
    <submittedName>
        <fullName evidence="2">Uncharacterized protein</fullName>
    </submittedName>
</protein>